<reference evidence="2" key="1">
    <citation type="submission" date="2020-06" db="EMBL/GenBank/DDBJ databases">
        <authorList>
            <consortium name="Plant Systems Biology data submission"/>
        </authorList>
    </citation>
    <scope>NUCLEOTIDE SEQUENCE</scope>
    <source>
        <strain evidence="2">D6</strain>
    </source>
</reference>
<name>A0A9N8GZC3_9STRA</name>
<dbReference type="PANTHER" id="PTHR14859">
    <property type="entry name" value="CALCOFLUOR WHITE HYPERSENSITIVE PROTEIN PRECURSOR"/>
    <property type="match status" value="1"/>
</dbReference>
<feature type="domain" description="Endonuclease/exonuclease/phosphatase" evidence="1">
    <location>
        <begin position="53"/>
        <end position="371"/>
    </location>
</feature>
<dbReference type="SUPFAM" id="SSF56219">
    <property type="entry name" value="DNase I-like"/>
    <property type="match status" value="1"/>
</dbReference>
<keyword evidence="2" id="KW-0269">Exonuclease</keyword>
<sequence>MVHWGIRVVPGRIAACGLSILISAGASFSAFGPASVVALTLELSSSPTSLKLMTFNIHGWRDSTHQCNFDRIATVVREVNPDILCLNEVLHPFATPSGSDKAANQQVIDDYYKQVQQNQGRGKTIHPSFVQSQEDSFLSRLSKATNLPNVQFVGATDNSFFGKGIWFGNAILSTHPIDDFLPVPLPIEPGDIDLGNQERDFVDPRSFGVAKVKFDDNQHCIGIAFGHLDHKSEELREKQILKVLEDTRDVLSDVPHLICGDFNAFQKSDCDPKGWKAILNLFQTRGWPTPYERSLALDALKDAGYLDSFYESYGQQDGTAKQVPDATSWTTLPLMRIDHILVKNSVAQSPSSLPAILPKEHYQIDTDASDHFPVVLEALLQQPGAEILRQAD</sequence>
<dbReference type="GO" id="GO:0004519">
    <property type="term" value="F:endonuclease activity"/>
    <property type="evidence" value="ECO:0007669"/>
    <property type="project" value="UniProtKB-KW"/>
</dbReference>
<protein>
    <submittedName>
        <fullName evidence="2">Endonuclease Exonuclease phosphatase</fullName>
    </submittedName>
</protein>
<dbReference type="InterPro" id="IPR036691">
    <property type="entry name" value="Endo/exonu/phosph_ase_sf"/>
</dbReference>
<dbReference type="Gene3D" id="3.60.10.10">
    <property type="entry name" value="Endonuclease/exonuclease/phosphatase"/>
    <property type="match status" value="1"/>
</dbReference>
<dbReference type="EMBL" id="CAICTM010000002">
    <property type="protein sequence ID" value="CAB9496163.1"/>
    <property type="molecule type" value="Genomic_DNA"/>
</dbReference>
<dbReference type="PANTHER" id="PTHR14859:SF1">
    <property type="entry name" value="PGAP2-INTERACTING PROTEIN"/>
    <property type="match status" value="1"/>
</dbReference>
<dbReference type="OrthoDB" id="200415at2759"/>
<accession>A0A9N8GZC3</accession>
<dbReference type="Proteomes" id="UP001153069">
    <property type="component" value="Unassembled WGS sequence"/>
</dbReference>
<proteinExistence type="predicted"/>
<evidence type="ECO:0000313" key="2">
    <source>
        <dbReference type="EMBL" id="CAB9496163.1"/>
    </source>
</evidence>
<keyword evidence="3" id="KW-1185">Reference proteome</keyword>
<evidence type="ECO:0000313" key="3">
    <source>
        <dbReference type="Proteomes" id="UP001153069"/>
    </source>
</evidence>
<dbReference type="InterPro" id="IPR005135">
    <property type="entry name" value="Endo/exonuclease/phosphatase"/>
</dbReference>
<dbReference type="InterPro" id="IPR051916">
    <property type="entry name" value="GPI-anchor_lipid_remodeler"/>
</dbReference>
<keyword evidence="2" id="KW-0540">Nuclease</keyword>
<dbReference type="GO" id="GO:0006506">
    <property type="term" value="P:GPI anchor biosynthetic process"/>
    <property type="evidence" value="ECO:0007669"/>
    <property type="project" value="TreeGrafter"/>
</dbReference>
<dbReference type="AlphaFoldDB" id="A0A9N8GZC3"/>
<keyword evidence="2" id="KW-0378">Hydrolase</keyword>
<dbReference type="GO" id="GO:0016020">
    <property type="term" value="C:membrane"/>
    <property type="evidence" value="ECO:0007669"/>
    <property type="project" value="GOC"/>
</dbReference>
<comment type="caution">
    <text evidence="2">The sequence shown here is derived from an EMBL/GenBank/DDBJ whole genome shotgun (WGS) entry which is preliminary data.</text>
</comment>
<dbReference type="Pfam" id="PF03372">
    <property type="entry name" value="Exo_endo_phos"/>
    <property type="match status" value="1"/>
</dbReference>
<evidence type="ECO:0000259" key="1">
    <source>
        <dbReference type="Pfam" id="PF03372"/>
    </source>
</evidence>
<organism evidence="2 3">
    <name type="scientific">Seminavis robusta</name>
    <dbReference type="NCBI Taxonomy" id="568900"/>
    <lineage>
        <taxon>Eukaryota</taxon>
        <taxon>Sar</taxon>
        <taxon>Stramenopiles</taxon>
        <taxon>Ochrophyta</taxon>
        <taxon>Bacillariophyta</taxon>
        <taxon>Bacillariophyceae</taxon>
        <taxon>Bacillariophycidae</taxon>
        <taxon>Naviculales</taxon>
        <taxon>Naviculaceae</taxon>
        <taxon>Seminavis</taxon>
    </lineage>
</organism>
<dbReference type="GO" id="GO:0004527">
    <property type="term" value="F:exonuclease activity"/>
    <property type="evidence" value="ECO:0007669"/>
    <property type="project" value="UniProtKB-KW"/>
</dbReference>
<keyword evidence="2" id="KW-0255">Endonuclease</keyword>
<gene>
    <name evidence="2" type="ORF">SEMRO_2_G001390.1</name>
</gene>